<evidence type="ECO:0000256" key="9">
    <source>
        <dbReference type="ARBA" id="ARBA00023010"/>
    </source>
</evidence>
<dbReference type="GO" id="GO:0005886">
    <property type="term" value="C:plasma membrane"/>
    <property type="evidence" value="ECO:0007669"/>
    <property type="project" value="UniProtKB-SubCell"/>
</dbReference>
<dbReference type="PANTHER" id="PTHR34182">
    <property type="entry name" value="PROTEIN-EXPORT MEMBRANE PROTEIN SECG"/>
    <property type="match status" value="1"/>
</dbReference>
<dbReference type="PRINTS" id="PR01651">
    <property type="entry name" value="SECGEXPORT"/>
</dbReference>
<organism evidence="14 15">
    <name type="scientific">Paradevosia tibetensis</name>
    <dbReference type="NCBI Taxonomy" id="1447062"/>
    <lineage>
        <taxon>Bacteria</taxon>
        <taxon>Pseudomonadati</taxon>
        <taxon>Pseudomonadota</taxon>
        <taxon>Alphaproteobacteria</taxon>
        <taxon>Hyphomicrobiales</taxon>
        <taxon>Devosiaceae</taxon>
        <taxon>Paradevosia</taxon>
    </lineage>
</organism>
<evidence type="ECO:0000256" key="6">
    <source>
        <dbReference type="ARBA" id="ARBA00022692"/>
    </source>
</evidence>
<comment type="similarity">
    <text evidence="2 12">Belongs to the SecG family.</text>
</comment>
<dbReference type="AlphaFoldDB" id="A0A5B9DMH7"/>
<keyword evidence="4 12" id="KW-0813">Transport</keyword>
<evidence type="ECO:0000256" key="5">
    <source>
        <dbReference type="ARBA" id="ARBA00022475"/>
    </source>
</evidence>
<name>A0A5B9DMH7_9HYPH</name>
<dbReference type="RefSeq" id="WP_049705019.1">
    <property type="nucleotide sequence ID" value="NZ_BMFM01000001.1"/>
</dbReference>
<comment type="function">
    <text evidence="11 12">Involved in protein export. Participates in an early event of protein translocation.</text>
</comment>
<dbReference type="EMBL" id="CP041690">
    <property type="protein sequence ID" value="QEE20520.1"/>
    <property type="molecule type" value="Genomic_DNA"/>
</dbReference>
<dbReference type="GO" id="GO:0043952">
    <property type="term" value="P:protein transport by the Sec complex"/>
    <property type="evidence" value="ECO:0007669"/>
    <property type="project" value="TreeGrafter"/>
</dbReference>
<keyword evidence="9 12" id="KW-0811">Translocation</keyword>
<dbReference type="Pfam" id="PF03840">
    <property type="entry name" value="SecG"/>
    <property type="match status" value="1"/>
</dbReference>
<evidence type="ECO:0000256" key="10">
    <source>
        <dbReference type="ARBA" id="ARBA00023136"/>
    </source>
</evidence>
<evidence type="ECO:0000256" key="4">
    <source>
        <dbReference type="ARBA" id="ARBA00022448"/>
    </source>
</evidence>
<dbReference type="KEGG" id="yti:FNA67_10215"/>
<evidence type="ECO:0000313" key="15">
    <source>
        <dbReference type="Proteomes" id="UP000321062"/>
    </source>
</evidence>
<feature type="transmembrane region" description="Helical" evidence="12">
    <location>
        <begin position="55"/>
        <end position="73"/>
    </location>
</feature>
<evidence type="ECO:0000256" key="11">
    <source>
        <dbReference type="ARBA" id="ARBA00025182"/>
    </source>
</evidence>
<keyword evidence="15" id="KW-1185">Reference proteome</keyword>
<keyword evidence="5 12" id="KW-1003">Cell membrane</keyword>
<sequence length="198" mass="19401">MATVLIVAYLLIVIALIAVILLQRSEGGALGIGGGSNQFMTARGSANLLTRTTAILATLFFAMAIGLTILAELDRGSQSILDRAQQTTDGNTSQPTSVLDALNQLQGDTSGTPAAPATTTPAAPASTDTPDLAVPAAPAADATTTPAAPADTTTPAAPETTAPATTTETTTPAASSDAAPAATPAEPASTGGGQTTTN</sequence>
<keyword evidence="8 12" id="KW-1133">Transmembrane helix</keyword>
<evidence type="ECO:0000256" key="1">
    <source>
        <dbReference type="ARBA" id="ARBA00004651"/>
    </source>
</evidence>
<evidence type="ECO:0000313" key="14">
    <source>
        <dbReference type="EMBL" id="QEE20520.1"/>
    </source>
</evidence>
<protein>
    <recommendedName>
        <fullName evidence="3 12">Protein-export membrane protein SecG</fullName>
    </recommendedName>
</protein>
<evidence type="ECO:0000256" key="8">
    <source>
        <dbReference type="ARBA" id="ARBA00022989"/>
    </source>
</evidence>
<feature type="compositionally biased region" description="Low complexity" evidence="13">
    <location>
        <begin position="107"/>
        <end position="189"/>
    </location>
</feature>
<dbReference type="OrthoDB" id="7951306at2"/>
<feature type="region of interest" description="Disordered" evidence="13">
    <location>
        <begin position="105"/>
        <end position="198"/>
    </location>
</feature>
<comment type="caution">
    <text evidence="12">Lacks conserved residue(s) required for the propagation of feature annotation.</text>
</comment>
<dbReference type="Proteomes" id="UP000321062">
    <property type="component" value="Chromosome"/>
</dbReference>
<keyword evidence="7 12" id="KW-0653">Protein transport</keyword>
<evidence type="ECO:0000256" key="12">
    <source>
        <dbReference type="RuleBase" id="RU365087"/>
    </source>
</evidence>
<dbReference type="PANTHER" id="PTHR34182:SF1">
    <property type="entry name" value="PROTEIN-EXPORT MEMBRANE PROTEIN SECG"/>
    <property type="match status" value="1"/>
</dbReference>
<dbReference type="NCBIfam" id="TIGR00810">
    <property type="entry name" value="secG"/>
    <property type="match status" value="1"/>
</dbReference>
<keyword evidence="10 12" id="KW-0472">Membrane</keyword>
<dbReference type="GO" id="GO:0009306">
    <property type="term" value="P:protein secretion"/>
    <property type="evidence" value="ECO:0007669"/>
    <property type="project" value="UniProtKB-UniRule"/>
</dbReference>
<evidence type="ECO:0000256" key="3">
    <source>
        <dbReference type="ARBA" id="ARBA00017876"/>
    </source>
</evidence>
<accession>A0A5B9DMH7</accession>
<keyword evidence="6 12" id="KW-0812">Transmembrane</keyword>
<gene>
    <name evidence="14" type="primary">secG</name>
    <name evidence="14" type="ORF">FNA67_10215</name>
</gene>
<reference evidence="14 15" key="1">
    <citation type="journal article" date="2015" name="Int. J. Syst. Evol. Microbiol.">
        <title>Youhaiella tibetensis gen. nov., sp. nov., isolated from subsurface sediment.</title>
        <authorList>
            <person name="Wang Y.X."/>
            <person name="Huang F.Q."/>
            <person name="Nogi Y."/>
            <person name="Pang S.J."/>
            <person name="Wang P.K."/>
            <person name="Lv J."/>
        </authorList>
    </citation>
    <scope>NUCLEOTIDE SEQUENCE [LARGE SCALE GENOMIC DNA]</scope>
    <source>
        <strain evidence="15">fig4</strain>
    </source>
</reference>
<evidence type="ECO:0000256" key="13">
    <source>
        <dbReference type="SAM" id="MobiDB-lite"/>
    </source>
</evidence>
<dbReference type="GO" id="GO:0065002">
    <property type="term" value="P:intracellular protein transmembrane transport"/>
    <property type="evidence" value="ECO:0007669"/>
    <property type="project" value="TreeGrafter"/>
</dbReference>
<dbReference type="GO" id="GO:0015450">
    <property type="term" value="F:protein-transporting ATPase activity"/>
    <property type="evidence" value="ECO:0007669"/>
    <property type="project" value="UniProtKB-UniRule"/>
</dbReference>
<evidence type="ECO:0000256" key="2">
    <source>
        <dbReference type="ARBA" id="ARBA00008445"/>
    </source>
</evidence>
<dbReference type="InterPro" id="IPR004692">
    <property type="entry name" value="SecG"/>
</dbReference>
<evidence type="ECO:0000256" key="7">
    <source>
        <dbReference type="ARBA" id="ARBA00022927"/>
    </source>
</evidence>
<comment type="subcellular location">
    <subcellularLocation>
        <location evidence="1 12">Cell membrane</location>
        <topology evidence="1 12">Multi-pass membrane protein</topology>
    </subcellularLocation>
</comment>
<proteinExistence type="inferred from homology"/>